<dbReference type="GO" id="GO:0004523">
    <property type="term" value="F:RNA-DNA hybrid ribonuclease activity"/>
    <property type="evidence" value="ECO:0007669"/>
    <property type="project" value="InterPro"/>
</dbReference>
<dbReference type="OrthoDB" id="1165587at2759"/>
<feature type="transmembrane region" description="Helical" evidence="1">
    <location>
        <begin position="224"/>
        <end position="249"/>
    </location>
</feature>
<dbReference type="EMBL" id="VOIH02000011">
    <property type="protein sequence ID" value="KAF3434351.1"/>
    <property type="molecule type" value="Genomic_DNA"/>
</dbReference>
<dbReference type="PANTHER" id="PTHR24177:SF329">
    <property type="entry name" value="ANKYRIN REPEAT PROTEIN"/>
    <property type="match status" value="1"/>
</dbReference>
<organism evidence="4 5">
    <name type="scientific">Rhamnella rubrinervis</name>
    <dbReference type="NCBI Taxonomy" id="2594499"/>
    <lineage>
        <taxon>Eukaryota</taxon>
        <taxon>Viridiplantae</taxon>
        <taxon>Streptophyta</taxon>
        <taxon>Embryophyta</taxon>
        <taxon>Tracheophyta</taxon>
        <taxon>Spermatophyta</taxon>
        <taxon>Magnoliopsida</taxon>
        <taxon>eudicotyledons</taxon>
        <taxon>Gunneridae</taxon>
        <taxon>Pentapetalae</taxon>
        <taxon>rosids</taxon>
        <taxon>fabids</taxon>
        <taxon>Rosales</taxon>
        <taxon>Rhamnaceae</taxon>
        <taxon>rhamnoid group</taxon>
        <taxon>Rhamneae</taxon>
        <taxon>Rhamnella</taxon>
    </lineage>
</organism>
<keyword evidence="5" id="KW-1185">Reference proteome</keyword>
<protein>
    <recommendedName>
        <fullName evidence="6">RNase H type-1 domain-containing protein</fullName>
    </recommendedName>
</protein>
<dbReference type="InterPro" id="IPR044730">
    <property type="entry name" value="RNase_H-like_dom_plant"/>
</dbReference>
<dbReference type="GO" id="GO:0016020">
    <property type="term" value="C:membrane"/>
    <property type="evidence" value="ECO:0007669"/>
    <property type="project" value="TreeGrafter"/>
</dbReference>
<evidence type="ECO:0000313" key="4">
    <source>
        <dbReference type="EMBL" id="KAF3434351.1"/>
    </source>
</evidence>
<sequence>MGCDEFLIFSASLFYTIWRGRCSHFFKGEINWFKYIGHFNVAVEEFLTVDHKNLQDISPTASSSSVKWCLPQQGFIKANVDAAFDVGQAAVAMVVRNDQGYLLYLASKLLKCVSSFVAEVEVLRWAVEYAEQCAWRRVEWETDAKEVEAAVNSKEDPTCCIPVPGGAHQDTGFPMFLHKKMFMVFVLSDSISLFSSTTSVLKFLGILTSRYAEEDYLKSLPKKMIIGLSTPLFLSIATMMIAYCWALLVTLEQKSWIFIPIVSLTSVPVTLFVLMQLPLLVEIYVSTYGAGIFDRKVKNWLL</sequence>
<reference evidence="4" key="1">
    <citation type="submission" date="2020-03" db="EMBL/GenBank/DDBJ databases">
        <title>A high-quality chromosome-level genome assembly of a woody plant with both climbing and erect habits, Rhamnella rubrinervis.</title>
        <authorList>
            <person name="Lu Z."/>
            <person name="Yang Y."/>
            <person name="Zhu X."/>
            <person name="Sun Y."/>
        </authorList>
    </citation>
    <scope>NUCLEOTIDE SEQUENCE</scope>
    <source>
        <strain evidence="4">BYM</strain>
        <tissue evidence="4">Leaf</tissue>
    </source>
</reference>
<proteinExistence type="predicted"/>
<dbReference type="InterPro" id="IPR026961">
    <property type="entry name" value="PGG_dom"/>
</dbReference>
<keyword evidence="1" id="KW-0812">Transmembrane</keyword>
<evidence type="ECO:0000259" key="3">
    <source>
        <dbReference type="Pfam" id="PF13962"/>
    </source>
</evidence>
<dbReference type="Pfam" id="PF13456">
    <property type="entry name" value="RVT_3"/>
    <property type="match status" value="1"/>
</dbReference>
<keyword evidence="1" id="KW-1133">Transmembrane helix</keyword>
<name>A0A8K0GR55_9ROSA</name>
<dbReference type="Pfam" id="PF13962">
    <property type="entry name" value="PGG"/>
    <property type="match status" value="1"/>
</dbReference>
<dbReference type="PANTHER" id="PTHR24177">
    <property type="entry name" value="CASKIN"/>
    <property type="match status" value="1"/>
</dbReference>
<feature type="transmembrane region" description="Helical" evidence="1">
    <location>
        <begin position="256"/>
        <end position="277"/>
    </location>
</feature>
<keyword evidence="1" id="KW-0472">Membrane</keyword>
<dbReference type="InterPro" id="IPR002156">
    <property type="entry name" value="RNaseH_domain"/>
</dbReference>
<gene>
    <name evidence="4" type="ORF">FNV43_RR25454</name>
</gene>
<dbReference type="AlphaFoldDB" id="A0A8K0GR55"/>
<evidence type="ECO:0000259" key="2">
    <source>
        <dbReference type="Pfam" id="PF13456"/>
    </source>
</evidence>
<dbReference type="GO" id="GO:0003676">
    <property type="term" value="F:nucleic acid binding"/>
    <property type="evidence" value="ECO:0007669"/>
    <property type="project" value="InterPro"/>
</dbReference>
<comment type="caution">
    <text evidence="4">The sequence shown here is derived from an EMBL/GenBank/DDBJ whole genome shotgun (WGS) entry which is preliminary data.</text>
</comment>
<feature type="domain" description="RNase H type-1" evidence="2">
    <location>
        <begin position="79"/>
        <end position="155"/>
    </location>
</feature>
<dbReference type="CDD" id="cd06222">
    <property type="entry name" value="RNase_H_like"/>
    <property type="match status" value="1"/>
</dbReference>
<dbReference type="Proteomes" id="UP000796880">
    <property type="component" value="Unassembled WGS sequence"/>
</dbReference>
<accession>A0A8K0GR55</accession>
<evidence type="ECO:0000256" key="1">
    <source>
        <dbReference type="SAM" id="Phobius"/>
    </source>
</evidence>
<feature type="domain" description="PGG" evidence="3">
    <location>
        <begin position="160"/>
        <end position="249"/>
    </location>
</feature>
<evidence type="ECO:0008006" key="6">
    <source>
        <dbReference type="Google" id="ProtNLM"/>
    </source>
</evidence>
<evidence type="ECO:0000313" key="5">
    <source>
        <dbReference type="Proteomes" id="UP000796880"/>
    </source>
</evidence>